<dbReference type="PROSITE" id="PS50989">
    <property type="entry name" value="COA_CT_CTER"/>
    <property type="match status" value="1"/>
</dbReference>
<dbReference type="Gene3D" id="3.90.226.10">
    <property type="entry name" value="2-enoyl-CoA Hydratase, Chain A, domain 1"/>
    <property type="match status" value="2"/>
</dbReference>
<dbReference type="EMBL" id="JAOALG010000001">
    <property type="protein sequence ID" value="MEQ5839490.1"/>
    <property type="molecule type" value="Genomic_DNA"/>
</dbReference>
<dbReference type="InterPro" id="IPR011763">
    <property type="entry name" value="COA_CT_C"/>
</dbReference>
<dbReference type="InterPro" id="IPR029045">
    <property type="entry name" value="ClpP/crotonase-like_dom_sf"/>
</dbReference>
<name>A0ABV1LL15_9BURK</name>
<dbReference type="PANTHER" id="PTHR22855">
    <property type="entry name" value="ACETYL, PROPIONYL, PYRUVATE, AND GLUTACONYL CARBOXYLASE-RELATED"/>
    <property type="match status" value="1"/>
</dbReference>
<protein>
    <submittedName>
        <fullName evidence="3">Acyl-CoA carboxylase subunit beta</fullName>
    </submittedName>
</protein>
<accession>A0ABV1LL15</accession>
<comment type="caution">
    <text evidence="3">The sequence shown here is derived from an EMBL/GenBank/DDBJ whole genome shotgun (WGS) entry which is preliminary data.</text>
</comment>
<evidence type="ECO:0000313" key="3">
    <source>
        <dbReference type="EMBL" id="MEQ5839490.1"/>
    </source>
</evidence>
<evidence type="ECO:0000259" key="2">
    <source>
        <dbReference type="PROSITE" id="PS50989"/>
    </source>
</evidence>
<dbReference type="PROSITE" id="PS50980">
    <property type="entry name" value="COA_CT_NTER"/>
    <property type="match status" value="1"/>
</dbReference>
<dbReference type="PANTHER" id="PTHR22855:SF46">
    <property type="entry name" value="METHYLCROTONOYL-COA CARBOXYLASE"/>
    <property type="match status" value="1"/>
</dbReference>
<organism evidence="3 4">
    <name type="scientific">Paraburkholderia acidicola</name>
    <dbReference type="NCBI Taxonomy" id="1912599"/>
    <lineage>
        <taxon>Bacteria</taxon>
        <taxon>Pseudomonadati</taxon>
        <taxon>Pseudomonadota</taxon>
        <taxon>Betaproteobacteria</taxon>
        <taxon>Burkholderiales</taxon>
        <taxon>Burkholderiaceae</taxon>
        <taxon>Paraburkholderia</taxon>
    </lineage>
</organism>
<proteinExistence type="predicted"/>
<dbReference type="Pfam" id="PF01039">
    <property type="entry name" value="Carboxyl_trans"/>
    <property type="match status" value="1"/>
</dbReference>
<evidence type="ECO:0000313" key="4">
    <source>
        <dbReference type="Proteomes" id="UP001469089"/>
    </source>
</evidence>
<gene>
    <name evidence="3" type="ORF">N0A02_08600</name>
</gene>
<dbReference type="InterPro" id="IPR011762">
    <property type="entry name" value="COA_CT_N"/>
</dbReference>
<feature type="domain" description="CoA carboxyltransferase N-terminal" evidence="1">
    <location>
        <begin position="15"/>
        <end position="279"/>
    </location>
</feature>
<feature type="domain" description="CoA carboxyltransferase C-terminal" evidence="2">
    <location>
        <begin position="281"/>
        <end position="519"/>
    </location>
</feature>
<dbReference type="InterPro" id="IPR045190">
    <property type="entry name" value="MCCB/AccD1-like"/>
</dbReference>
<dbReference type="Proteomes" id="UP001469089">
    <property type="component" value="Unassembled WGS sequence"/>
</dbReference>
<evidence type="ECO:0000259" key="1">
    <source>
        <dbReference type="PROSITE" id="PS50980"/>
    </source>
</evidence>
<dbReference type="InterPro" id="IPR034733">
    <property type="entry name" value="AcCoA_carboxyl_beta"/>
</dbReference>
<reference evidence="3 4" key="1">
    <citation type="journal article" date="2024" name="Chem. Sci.">
        <title>Discovery of a lagriamide polyketide by integrated genome mining, isotopic labeling, and untargeted metabolomics.</title>
        <authorList>
            <person name="Fergusson C.H."/>
            <person name="Saulog J."/>
            <person name="Paulo B.S."/>
            <person name="Wilson D.M."/>
            <person name="Liu D.Y."/>
            <person name="Morehouse N.J."/>
            <person name="Waterworth S."/>
            <person name="Barkei J."/>
            <person name="Gray C.A."/>
            <person name="Kwan J.C."/>
            <person name="Eustaquio A.S."/>
            <person name="Linington R.G."/>
        </authorList>
    </citation>
    <scope>NUCLEOTIDE SEQUENCE [LARGE SCALE GENOMIC DNA]</scope>
    <source>
        <strain evidence="3 4">RL17-338-BIF-B</strain>
    </source>
</reference>
<keyword evidence="4" id="KW-1185">Reference proteome</keyword>
<sequence>MPVFQSRLNTASAVVRDNTEHTTALIAQLHTLQARAAQESAKARPRFAKRGQLLPRERLALLVDAGLPFLELAALAGYLVGESDPEKSVPGAGMIAGIGYVSGTRCMIVVADSGIDAGALQPMGLEKFQRLQKIALDNRLPFVHLVESAGANLMQYRVEEFVNGGTNFYQLAKLSAAGIPVLTLVHGSSTAGGAYMPGLSDYVVMVRDRAKAFLAGPPLLKAATGEIATDEELGGAMLHASVSGLAEYLADDDADGIRILRELVDKLGWNARETALPVGPEPTLDASELLGIMSRDGKKPADMREVIARIVDASDLLEFQPLYGPATVCAHARIHGMPVGIITNNGPLDPAGATKATHFIQSCCQSDIPIVYLQNTTGFIVGKDSERAGMIKHGSKMIQAVSNATVPQITILCGSAFGAGNFGMCGRGFNPSFLFSWPNARTAVMGAEQAALTMSIVMEGAARAKGLEPDTERIEALRQKIVANFERQTHAFYTSGRMLDDGVIDPRDTRRVIAMTLSVCRDGRNKTVHPLTFGVARP</sequence>
<dbReference type="SUPFAM" id="SSF52096">
    <property type="entry name" value="ClpP/crotonase"/>
    <property type="match status" value="2"/>
</dbReference>
<dbReference type="RefSeq" id="WP_349541963.1">
    <property type="nucleotide sequence ID" value="NZ_JAOALG010000001.1"/>
</dbReference>